<dbReference type="CDD" id="cd05013">
    <property type="entry name" value="SIS_RpiR"/>
    <property type="match status" value="1"/>
</dbReference>
<proteinExistence type="predicted"/>
<dbReference type="GO" id="GO:0003677">
    <property type="term" value="F:DNA binding"/>
    <property type="evidence" value="ECO:0007669"/>
    <property type="project" value="UniProtKB-KW"/>
</dbReference>
<dbReference type="HOGENOM" id="CLU_055769_4_0_6"/>
<dbReference type="Gene3D" id="1.10.10.10">
    <property type="entry name" value="Winged helix-like DNA-binding domain superfamily/Winged helix DNA-binding domain"/>
    <property type="match status" value="1"/>
</dbReference>
<dbReference type="PANTHER" id="PTHR30514:SF1">
    <property type="entry name" value="HTH-TYPE TRANSCRIPTIONAL REGULATOR HEXR-RELATED"/>
    <property type="match status" value="1"/>
</dbReference>
<dbReference type="InterPro" id="IPR001347">
    <property type="entry name" value="SIS_dom"/>
</dbReference>
<dbReference type="GO" id="GO:0097367">
    <property type="term" value="F:carbohydrate derivative binding"/>
    <property type="evidence" value="ECO:0007669"/>
    <property type="project" value="InterPro"/>
</dbReference>
<dbReference type="Pfam" id="PF01380">
    <property type="entry name" value="SIS"/>
    <property type="match status" value="1"/>
</dbReference>
<dbReference type="SUPFAM" id="SSF53697">
    <property type="entry name" value="SIS domain"/>
    <property type="match status" value="1"/>
</dbReference>
<sequence>MSLPKVTAHHNPDGAQALFAGIKSDARLRNLWQHERTDAATNARGNLNALTKGCCAVTMFTHSAVASLNNLEMMVYNFVVKNRDKVMYMTIRELADAADVSTTTVLRFCRKMNCDGYSEFRVRFKLYLEQNEPQQANFGASEIISFFRSVNNEEFDALLDRATEIILQSERIIFVGAGTSGALAKYGARFFSNVGKFSNHIDDPYFPVTSDMAKNALAIVLSVSGETEEILRFASQFSLHNCKVLSVTSHENSSLAKLADFNLSWHIPQTRIAGVYDITTQIPVIYILETLGRKLAKNLA</sequence>
<dbReference type="Pfam" id="PF01418">
    <property type="entry name" value="HTH_6"/>
    <property type="match status" value="1"/>
</dbReference>
<accession>V5TX43</accession>
<dbReference type="AlphaFoldDB" id="V5TX43"/>
<keyword evidence="1" id="KW-0805">Transcription regulation</keyword>
<dbReference type="InterPro" id="IPR009057">
    <property type="entry name" value="Homeodomain-like_sf"/>
</dbReference>
<evidence type="ECO:0000256" key="1">
    <source>
        <dbReference type="ARBA" id="ARBA00023015"/>
    </source>
</evidence>
<organism evidence="6 7">
    <name type="scientific">Cronobacter malonaticus</name>
    <dbReference type="NCBI Taxonomy" id="413503"/>
    <lineage>
        <taxon>Bacteria</taxon>
        <taxon>Pseudomonadati</taxon>
        <taxon>Pseudomonadota</taxon>
        <taxon>Gammaproteobacteria</taxon>
        <taxon>Enterobacterales</taxon>
        <taxon>Enterobacteriaceae</taxon>
        <taxon>Cronobacter</taxon>
    </lineage>
</organism>
<keyword evidence="3" id="KW-0804">Transcription</keyword>
<evidence type="ECO:0000259" key="4">
    <source>
        <dbReference type="PROSITE" id="PS51071"/>
    </source>
</evidence>
<dbReference type="PANTHER" id="PTHR30514">
    <property type="entry name" value="GLUCOKINASE"/>
    <property type="match status" value="1"/>
</dbReference>
<evidence type="ECO:0000313" key="6">
    <source>
        <dbReference type="EMBL" id="AHB69104.1"/>
    </source>
</evidence>
<dbReference type="Gene3D" id="3.40.50.10490">
    <property type="entry name" value="Glucose-6-phosphate isomerase like protein, domain 1"/>
    <property type="match status" value="1"/>
</dbReference>
<dbReference type="SUPFAM" id="SSF46689">
    <property type="entry name" value="Homeodomain-like"/>
    <property type="match status" value="1"/>
</dbReference>
<dbReference type="InterPro" id="IPR046348">
    <property type="entry name" value="SIS_dom_sf"/>
</dbReference>
<dbReference type="PROSITE" id="PS51464">
    <property type="entry name" value="SIS"/>
    <property type="match status" value="1"/>
</dbReference>
<keyword evidence="2" id="KW-0238">DNA-binding</keyword>
<dbReference type="InterPro" id="IPR035472">
    <property type="entry name" value="RpiR-like_SIS"/>
</dbReference>
<dbReference type="GO" id="GO:0003700">
    <property type="term" value="F:DNA-binding transcription factor activity"/>
    <property type="evidence" value="ECO:0007669"/>
    <property type="project" value="InterPro"/>
</dbReference>
<name>V5TX43_9ENTR</name>
<protein>
    <submittedName>
        <fullName evidence="6">RpiR family transcriptional regulator</fullName>
    </submittedName>
</protein>
<evidence type="ECO:0000256" key="3">
    <source>
        <dbReference type="ARBA" id="ARBA00023163"/>
    </source>
</evidence>
<dbReference type="InterPro" id="IPR047640">
    <property type="entry name" value="RpiR-like"/>
</dbReference>
<evidence type="ECO:0000313" key="7">
    <source>
        <dbReference type="Proteomes" id="UP000018545"/>
    </source>
</evidence>
<feature type="domain" description="SIS" evidence="5">
    <location>
        <begin position="162"/>
        <end position="298"/>
    </location>
</feature>
<feature type="domain" description="HTH rpiR-type" evidence="4">
    <location>
        <begin position="55"/>
        <end position="131"/>
    </location>
</feature>
<dbReference type="InterPro" id="IPR036388">
    <property type="entry name" value="WH-like_DNA-bd_sf"/>
</dbReference>
<dbReference type="EMBL" id="CP006731">
    <property type="protein sequence ID" value="AHB69104.1"/>
    <property type="molecule type" value="Genomic_DNA"/>
</dbReference>
<gene>
    <name evidence="6" type="ORF">P262_01045</name>
</gene>
<dbReference type="KEGG" id="csi:P262_01045"/>
<evidence type="ECO:0000259" key="5">
    <source>
        <dbReference type="PROSITE" id="PS51464"/>
    </source>
</evidence>
<dbReference type="Proteomes" id="UP000018545">
    <property type="component" value="Chromosome"/>
</dbReference>
<dbReference type="GO" id="GO:1901135">
    <property type="term" value="P:carbohydrate derivative metabolic process"/>
    <property type="evidence" value="ECO:0007669"/>
    <property type="project" value="InterPro"/>
</dbReference>
<dbReference type="PROSITE" id="PS51071">
    <property type="entry name" value="HTH_RPIR"/>
    <property type="match status" value="1"/>
</dbReference>
<dbReference type="PATRIC" id="fig|1401659.3.peg.740"/>
<dbReference type="InterPro" id="IPR000281">
    <property type="entry name" value="HTH_RpiR"/>
</dbReference>
<reference evidence="6 7" key="1">
    <citation type="journal article" date="2014" name="Genome Announc.">
        <title>Complete Genome Sequence of Cronobacter sakazakii Strain CMCC 45402.</title>
        <authorList>
            <person name="Zhao Z."/>
            <person name="Wang L."/>
            <person name="Wang B."/>
            <person name="Liang H."/>
            <person name="Ye Q."/>
            <person name="Zeng M."/>
        </authorList>
    </citation>
    <scope>NUCLEOTIDE SEQUENCE [LARGE SCALE GENOMIC DNA]</scope>
    <source>
        <strain evidence="7">45402</strain>
    </source>
</reference>
<evidence type="ECO:0000256" key="2">
    <source>
        <dbReference type="ARBA" id="ARBA00023125"/>
    </source>
</evidence>